<dbReference type="Proteomes" id="UP001244640">
    <property type="component" value="Unassembled WGS sequence"/>
</dbReference>
<dbReference type="EMBL" id="JAUTBA010000001">
    <property type="protein sequence ID" value="MDQ1151994.1"/>
    <property type="molecule type" value="Genomic_DNA"/>
</dbReference>
<dbReference type="CDD" id="cd04301">
    <property type="entry name" value="NAT_SF"/>
    <property type="match status" value="1"/>
</dbReference>
<reference evidence="2 3" key="1">
    <citation type="submission" date="2023-07" db="EMBL/GenBank/DDBJ databases">
        <title>Functional and genomic diversity of the sorghum phyllosphere microbiome.</title>
        <authorList>
            <person name="Shade A."/>
        </authorList>
    </citation>
    <scope>NUCLEOTIDE SEQUENCE [LARGE SCALE GENOMIC DNA]</scope>
    <source>
        <strain evidence="2 3">SORGH_AS_0892</strain>
    </source>
</reference>
<feature type="domain" description="N-acetyltransferase" evidence="1">
    <location>
        <begin position="2"/>
        <end position="168"/>
    </location>
</feature>
<evidence type="ECO:0000313" key="2">
    <source>
        <dbReference type="EMBL" id="MDQ1151994.1"/>
    </source>
</evidence>
<name>A0ABU0UAZ1_9SPHI</name>
<dbReference type="InterPro" id="IPR000182">
    <property type="entry name" value="GNAT_dom"/>
</dbReference>
<evidence type="ECO:0000313" key="3">
    <source>
        <dbReference type="Proteomes" id="UP001244640"/>
    </source>
</evidence>
<evidence type="ECO:0000259" key="1">
    <source>
        <dbReference type="PROSITE" id="PS51186"/>
    </source>
</evidence>
<sequence length="182" mass="21062">MINLKPLIQQDVSPFYEWINDDISIKYSLSVFQSMHSKDQIDAWFLTVVNDLKNFNRGIFLNGDTNKLIGYAGICNISKPNRSGEYFIFIGDRQHWGKGIGSQVTKLLLAIGFETLGLNRIMLTVSEPNYAAIKAYENAGFKLEGRMREACFRDNQFHDKLLMSILKDEWFEKRKQIENKPN</sequence>
<gene>
    <name evidence="2" type="ORF">QE382_003978</name>
</gene>
<dbReference type="Gene3D" id="3.40.630.30">
    <property type="match status" value="1"/>
</dbReference>
<comment type="caution">
    <text evidence="2">The sequence shown here is derived from an EMBL/GenBank/DDBJ whole genome shotgun (WGS) entry which is preliminary data.</text>
</comment>
<dbReference type="PANTHER" id="PTHR43415">
    <property type="entry name" value="SPERMIDINE N(1)-ACETYLTRANSFERASE"/>
    <property type="match status" value="1"/>
</dbReference>
<keyword evidence="3" id="KW-1185">Reference proteome</keyword>
<dbReference type="Pfam" id="PF13302">
    <property type="entry name" value="Acetyltransf_3"/>
    <property type="match status" value="1"/>
</dbReference>
<dbReference type="SUPFAM" id="SSF55729">
    <property type="entry name" value="Acyl-CoA N-acyltransferases (Nat)"/>
    <property type="match status" value="1"/>
</dbReference>
<dbReference type="RefSeq" id="WP_307187379.1">
    <property type="nucleotide sequence ID" value="NZ_JAUTBA010000001.1"/>
</dbReference>
<protein>
    <submittedName>
        <fullName evidence="2">RimJ/RimL family protein N-acetyltransferase</fullName>
    </submittedName>
</protein>
<dbReference type="PANTHER" id="PTHR43415:SF3">
    <property type="entry name" value="GNAT-FAMILY ACETYLTRANSFERASE"/>
    <property type="match status" value="1"/>
</dbReference>
<organism evidence="2 3">
    <name type="scientific">Sphingobacterium zeae</name>
    <dbReference type="NCBI Taxonomy" id="1776859"/>
    <lineage>
        <taxon>Bacteria</taxon>
        <taxon>Pseudomonadati</taxon>
        <taxon>Bacteroidota</taxon>
        <taxon>Sphingobacteriia</taxon>
        <taxon>Sphingobacteriales</taxon>
        <taxon>Sphingobacteriaceae</taxon>
        <taxon>Sphingobacterium</taxon>
    </lineage>
</organism>
<dbReference type="InterPro" id="IPR016181">
    <property type="entry name" value="Acyl_CoA_acyltransferase"/>
</dbReference>
<dbReference type="PROSITE" id="PS51186">
    <property type="entry name" value="GNAT"/>
    <property type="match status" value="1"/>
</dbReference>
<proteinExistence type="predicted"/>
<accession>A0ABU0UAZ1</accession>